<evidence type="ECO:0000256" key="1">
    <source>
        <dbReference type="SAM" id="Phobius"/>
    </source>
</evidence>
<reference evidence="2" key="2">
    <citation type="journal article" date="2015" name="Data Brief">
        <title>Shoot transcriptome of the giant reed, Arundo donax.</title>
        <authorList>
            <person name="Barrero R.A."/>
            <person name="Guerrero F.D."/>
            <person name="Moolhuijzen P."/>
            <person name="Goolsby J.A."/>
            <person name="Tidwell J."/>
            <person name="Bellgard S.E."/>
            <person name="Bellgard M.I."/>
        </authorList>
    </citation>
    <scope>NUCLEOTIDE SEQUENCE</scope>
    <source>
        <tissue evidence="2">Shoot tissue taken approximately 20 cm above the soil surface</tissue>
    </source>
</reference>
<keyword evidence="1" id="KW-0812">Transmembrane</keyword>
<keyword evidence="1" id="KW-0472">Membrane</keyword>
<sequence>MIFSCLWYTLFTCRQLILLSVATFSSLTMLRSPFSLSLMRCPLLLPKSN</sequence>
<evidence type="ECO:0000313" key="2">
    <source>
        <dbReference type="EMBL" id="JAD48274.1"/>
    </source>
</evidence>
<dbReference type="AlphaFoldDB" id="A0A0A9A9A3"/>
<feature type="transmembrane region" description="Helical" evidence="1">
    <location>
        <begin position="6"/>
        <end position="30"/>
    </location>
</feature>
<proteinExistence type="predicted"/>
<protein>
    <submittedName>
        <fullName evidence="2">Uncharacterized protein</fullName>
    </submittedName>
</protein>
<name>A0A0A9A9A3_ARUDO</name>
<organism evidence="2">
    <name type="scientific">Arundo donax</name>
    <name type="common">Giant reed</name>
    <name type="synonym">Donax arundinaceus</name>
    <dbReference type="NCBI Taxonomy" id="35708"/>
    <lineage>
        <taxon>Eukaryota</taxon>
        <taxon>Viridiplantae</taxon>
        <taxon>Streptophyta</taxon>
        <taxon>Embryophyta</taxon>
        <taxon>Tracheophyta</taxon>
        <taxon>Spermatophyta</taxon>
        <taxon>Magnoliopsida</taxon>
        <taxon>Liliopsida</taxon>
        <taxon>Poales</taxon>
        <taxon>Poaceae</taxon>
        <taxon>PACMAD clade</taxon>
        <taxon>Arundinoideae</taxon>
        <taxon>Arundineae</taxon>
        <taxon>Arundo</taxon>
    </lineage>
</organism>
<dbReference type="EMBL" id="GBRH01249621">
    <property type="protein sequence ID" value="JAD48274.1"/>
    <property type="molecule type" value="Transcribed_RNA"/>
</dbReference>
<accession>A0A0A9A9A3</accession>
<keyword evidence="1" id="KW-1133">Transmembrane helix</keyword>
<reference evidence="2" key="1">
    <citation type="submission" date="2014-09" db="EMBL/GenBank/DDBJ databases">
        <authorList>
            <person name="Magalhaes I.L.F."/>
            <person name="Oliveira U."/>
            <person name="Santos F.R."/>
            <person name="Vidigal T.H.D.A."/>
            <person name="Brescovit A.D."/>
            <person name="Santos A.J."/>
        </authorList>
    </citation>
    <scope>NUCLEOTIDE SEQUENCE</scope>
    <source>
        <tissue evidence="2">Shoot tissue taken approximately 20 cm above the soil surface</tissue>
    </source>
</reference>